<dbReference type="EMBL" id="RBRL01000369">
    <property type="protein sequence ID" value="RMQ84089.1"/>
    <property type="molecule type" value="Genomic_DNA"/>
</dbReference>
<accession>A0A3M4Q0Z1</accession>
<sequence>MMSIGGVVMSLISDVERVCTRLAHAGWRDLLLHHGLDITSTNLRAELAKTLLINHTQPGFEDFSADGIRGIEPGRPADSLLFHAFASPNVVTGLNGKLLTAFPTAAEIEHVLNYVYGAAPPTLEALQQLAGEAQLAIAVFAYEYRPCAETVHRCQADLCFSRTGVARVGTAEALYNPRQRGFLPFVEGQPNRMRVIPARYGAFIAALHTGQPALFGPMDAQPIDEDLEFWVPLHKVFNGNECLAGMDLTVQLENHQINEKIAQIHRRFPDTGWQEPDILNAPFVITEGLCHWASADEFAPGLLVPDAKEALVELAYYQDRPLSFVMPANTGGLVHGRHHLRDDGSIEDLNQREDVDAIVKTGGYRALHYQDAMADGWVRAHCPALELPSIAAYSIIGAPDFFPLCGPRELKQWSSNPGVFPCPAPPCPEVWHTRVNPLSDVRFFINQALAGGYFAPDDRGVTAIVSHPQSSTTPDLALPVQRAQRQSWLPDFASGVFGPGWEVGRGLVDAPFTNMLCGYQLASPFTEDARICAALGSYWPGVAPDSTRSFEPRGVSATVIPLTDSEIGLGGSPAWDGRTGPTLIESQGRTVVQYRAYEYSDYTQAALEGQLSLAITGQTSTAQYHQRVLGMRRAYEAVGAGSDKEQRKHWPLLSYFRVQLPDKAFEAAQQEAGLQLSGEVHFYTLYKHGAIITPAHNFKLRHVQIEQVIDLYMSHDAVLIRQDGAAWRPFEGTLNPPPPETAAPGTA</sequence>
<dbReference type="AlphaFoldDB" id="A0A3M4Q0Z1"/>
<protein>
    <submittedName>
        <fullName evidence="1">Uncharacterized protein</fullName>
    </submittedName>
</protein>
<dbReference type="Proteomes" id="UP000277179">
    <property type="component" value="Unassembled WGS sequence"/>
</dbReference>
<proteinExistence type="predicted"/>
<comment type="caution">
    <text evidence="1">The sequence shown here is derived from an EMBL/GenBank/DDBJ whole genome shotgun (WGS) entry which is preliminary data.</text>
</comment>
<name>A0A3M4Q0Z1_9PSED</name>
<reference evidence="1 2" key="1">
    <citation type="submission" date="2018-08" db="EMBL/GenBank/DDBJ databases">
        <title>Recombination of ecologically and evolutionarily significant loci maintains genetic cohesion in the Pseudomonas syringae species complex.</title>
        <authorList>
            <person name="Dillon M."/>
            <person name="Thakur S."/>
            <person name="Almeida R.N.D."/>
            <person name="Weir B.S."/>
            <person name="Guttman D.S."/>
        </authorList>
    </citation>
    <scope>NUCLEOTIDE SEQUENCE [LARGE SCALE GENOMIC DNA]</scope>
    <source>
        <strain evidence="1 2">ICMP 11288</strain>
    </source>
</reference>
<gene>
    <name evidence="1" type="ORF">ALP97_05279</name>
</gene>
<evidence type="ECO:0000313" key="2">
    <source>
        <dbReference type="Proteomes" id="UP000277179"/>
    </source>
</evidence>
<evidence type="ECO:0000313" key="1">
    <source>
        <dbReference type="EMBL" id="RMQ84089.1"/>
    </source>
</evidence>
<organism evidence="1 2">
    <name type="scientific">Pseudomonas salomonii</name>
    <dbReference type="NCBI Taxonomy" id="191391"/>
    <lineage>
        <taxon>Bacteria</taxon>
        <taxon>Pseudomonadati</taxon>
        <taxon>Pseudomonadota</taxon>
        <taxon>Gammaproteobacteria</taxon>
        <taxon>Pseudomonadales</taxon>
        <taxon>Pseudomonadaceae</taxon>
        <taxon>Pseudomonas</taxon>
    </lineage>
</organism>